<dbReference type="GO" id="GO:0005829">
    <property type="term" value="C:cytosol"/>
    <property type="evidence" value="ECO:0007669"/>
    <property type="project" value="TreeGrafter"/>
</dbReference>
<dbReference type="NCBIfam" id="TIGR00004">
    <property type="entry name" value="Rid family detoxifying hydrolase"/>
    <property type="match status" value="1"/>
</dbReference>
<gene>
    <name evidence="2" type="ORF">AC482_05510</name>
</gene>
<feature type="non-terminal residue" evidence="2">
    <location>
        <position position="108"/>
    </location>
</feature>
<sequence length="108" mass="11765">MKKEVVSTSKTPAVPGAPYSPAIKMGQLMFVAGQIPDDYVADIKTQTRQTLEKIRALVGAAGATMDNVVKTTVFLTDLGDYDHMNEVYREFFRESPPARACVQVAGLV</sequence>
<evidence type="ECO:0000313" key="2">
    <source>
        <dbReference type="EMBL" id="KON29834.1"/>
    </source>
</evidence>
<comment type="similarity">
    <text evidence="1">Belongs to the RutC family.</text>
</comment>
<dbReference type="Gene3D" id="3.30.1330.40">
    <property type="entry name" value="RutC-like"/>
    <property type="match status" value="1"/>
</dbReference>
<dbReference type="FunFam" id="3.30.1330.40:FF:000001">
    <property type="entry name" value="L-PSP family endoribonuclease"/>
    <property type="match status" value="1"/>
</dbReference>
<dbReference type="CDD" id="cd00448">
    <property type="entry name" value="YjgF_YER057c_UK114_family"/>
    <property type="match status" value="1"/>
</dbReference>
<dbReference type="InterPro" id="IPR035959">
    <property type="entry name" value="RutC-like_sf"/>
</dbReference>
<accession>A0A0M0BN18</accession>
<reference evidence="2 3" key="1">
    <citation type="submission" date="2015-06" db="EMBL/GenBank/DDBJ databases">
        <title>New insights into the roles of widespread benthic archaea in carbon and nitrogen cycling.</title>
        <authorList>
            <person name="Lazar C.S."/>
            <person name="Baker B.J."/>
            <person name="Seitz K.W."/>
            <person name="Hyde A.S."/>
            <person name="Dick G.J."/>
            <person name="Hinrichs K.-U."/>
            <person name="Teske A.P."/>
        </authorList>
    </citation>
    <scope>NUCLEOTIDE SEQUENCE [LARGE SCALE GENOMIC DNA]</scope>
    <source>
        <strain evidence="2">DG-45</strain>
    </source>
</reference>
<dbReference type="GO" id="GO:0019239">
    <property type="term" value="F:deaminase activity"/>
    <property type="evidence" value="ECO:0007669"/>
    <property type="project" value="TreeGrafter"/>
</dbReference>
<protein>
    <submittedName>
        <fullName evidence="2">Uncharacterized protein</fullName>
    </submittedName>
</protein>
<dbReference type="EMBL" id="LFWZ01000050">
    <property type="protein sequence ID" value="KON29834.1"/>
    <property type="molecule type" value="Genomic_DNA"/>
</dbReference>
<organism evidence="2 3">
    <name type="scientific">miscellaneous Crenarchaeota group-15 archaeon DG-45</name>
    <dbReference type="NCBI Taxonomy" id="1685127"/>
    <lineage>
        <taxon>Archaea</taxon>
        <taxon>Candidatus Bathyarchaeota</taxon>
        <taxon>MCG-15</taxon>
    </lineage>
</organism>
<dbReference type="PANTHER" id="PTHR11803:SF58">
    <property type="entry name" value="PROTEIN HMF1-RELATED"/>
    <property type="match status" value="1"/>
</dbReference>
<evidence type="ECO:0000256" key="1">
    <source>
        <dbReference type="ARBA" id="ARBA00010552"/>
    </source>
</evidence>
<dbReference type="SUPFAM" id="SSF55298">
    <property type="entry name" value="YjgF-like"/>
    <property type="match status" value="1"/>
</dbReference>
<evidence type="ECO:0000313" key="3">
    <source>
        <dbReference type="Proteomes" id="UP000037210"/>
    </source>
</evidence>
<dbReference type="AlphaFoldDB" id="A0A0M0BN18"/>
<dbReference type="PANTHER" id="PTHR11803">
    <property type="entry name" value="2-IMINOBUTANOATE/2-IMINOPROPANOATE DEAMINASE RIDA"/>
    <property type="match status" value="1"/>
</dbReference>
<comment type="caution">
    <text evidence="2">The sequence shown here is derived from an EMBL/GenBank/DDBJ whole genome shotgun (WGS) entry which is preliminary data.</text>
</comment>
<dbReference type="InterPro" id="IPR006175">
    <property type="entry name" value="YjgF/YER057c/UK114"/>
</dbReference>
<dbReference type="PATRIC" id="fig|1685127.3.peg.1499"/>
<dbReference type="Proteomes" id="UP000037210">
    <property type="component" value="Unassembled WGS sequence"/>
</dbReference>
<dbReference type="Pfam" id="PF01042">
    <property type="entry name" value="Ribonuc_L-PSP"/>
    <property type="match status" value="1"/>
</dbReference>
<dbReference type="InterPro" id="IPR006056">
    <property type="entry name" value="RidA"/>
</dbReference>
<proteinExistence type="inferred from homology"/>
<name>A0A0M0BN18_9ARCH</name>